<dbReference type="InterPro" id="IPR005530">
    <property type="entry name" value="SPW"/>
</dbReference>
<proteinExistence type="predicted"/>
<protein>
    <submittedName>
        <fullName evidence="3">SPW repeat protein</fullName>
    </submittedName>
</protein>
<gene>
    <name evidence="3" type="ORF">IV500_14850</name>
</gene>
<dbReference type="Proteomes" id="UP000655366">
    <property type="component" value="Unassembled WGS sequence"/>
</dbReference>
<reference evidence="3 4" key="1">
    <citation type="submission" date="2020-11" db="EMBL/GenBank/DDBJ databases">
        <title>Arthrobacter antarcticus sp. nov., isolated from Antarctic Soil.</title>
        <authorList>
            <person name="Li J."/>
        </authorList>
    </citation>
    <scope>NUCLEOTIDE SEQUENCE [LARGE SCALE GENOMIC DNA]</scope>
    <source>
        <strain evidence="3 4">Z1-20</strain>
    </source>
</reference>
<feature type="transmembrane region" description="Helical" evidence="1">
    <location>
        <begin position="31"/>
        <end position="49"/>
    </location>
</feature>
<keyword evidence="1" id="KW-0812">Transmembrane</keyword>
<dbReference type="RefSeq" id="WP_196397587.1">
    <property type="nucleotide sequence ID" value="NZ_JADNYM010000019.1"/>
</dbReference>
<feature type="transmembrane region" description="Helical" evidence="1">
    <location>
        <begin position="7"/>
        <end position="25"/>
    </location>
</feature>
<feature type="transmembrane region" description="Helical" evidence="1">
    <location>
        <begin position="61"/>
        <end position="79"/>
    </location>
</feature>
<accession>A0A931CTJ0</accession>
<dbReference type="AlphaFoldDB" id="A0A931CTJ0"/>
<comment type="caution">
    <text evidence="3">The sequence shown here is derived from an EMBL/GenBank/DDBJ whole genome shotgun (WGS) entry which is preliminary data.</text>
</comment>
<name>A0A931CTJ0_9MICC</name>
<dbReference type="Pfam" id="PF03779">
    <property type="entry name" value="SPW"/>
    <property type="match status" value="1"/>
</dbReference>
<keyword evidence="4" id="KW-1185">Reference proteome</keyword>
<sequence length="119" mass="12600">MKKWTRWQDWAAIVVGLYAVLATMWTTHAGASVTLMIIFGGLLVIAGLVNLAMPGMQAMEWAQVVVAALLFISPWIGSYTGASGAAWTSWITGAIGVIVTAAAIKPSMAEHHHGTVPSH</sequence>
<evidence type="ECO:0000313" key="4">
    <source>
        <dbReference type="Proteomes" id="UP000655366"/>
    </source>
</evidence>
<keyword evidence="1" id="KW-1133">Transmembrane helix</keyword>
<dbReference type="EMBL" id="JADNYM010000019">
    <property type="protein sequence ID" value="MBG0740656.1"/>
    <property type="molecule type" value="Genomic_DNA"/>
</dbReference>
<organism evidence="3 4">
    <name type="scientific">Arthrobacter terrae</name>
    <dbReference type="NCBI Taxonomy" id="2935737"/>
    <lineage>
        <taxon>Bacteria</taxon>
        <taxon>Bacillati</taxon>
        <taxon>Actinomycetota</taxon>
        <taxon>Actinomycetes</taxon>
        <taxon>Micrococcales</taxon>
        <taxon>Micrococcaceae</taxon>
        <taxon>Arthrobacter</taxon>
    </lineage>
</organism>
<evidence type="ECO:0000256" key="1">
    <source>
        <dbReference type="SAM" id="Phobius"/>
    </source>
</evidence>
<evidence type="ECO:0000313" key="3">
    <source>
        <dbReference type="EMBL" id="MBG0740656.1"/>
    </source>
</evidence>
<keyword evidence="1" id="KW-0472">Membrane</keyword>
<feature type="domain" description="SPW repeat-containing integral membrane" evidence="2">
    <location>
        <begin position="7"/>
        <end position="100"/>
    </location>
</feature>
<evidence type="ECO:0000259" key="2">
    <source>
        <dbReference type="Pfam" id="PF03779"/>
    </source>
</evidence>